<reference evidence="2 3" key="1">
    <citation type="submission" date="2016-10" db="EMBL/GenBank/DDBJ databases">
        <title>Evaluation of Human, Veterinary and Environmental Mycobacterium chelonae Isolates by Core Genome Phylogenomic Analysis, Targeted Gene Comparison, and Anti-microbial Susceptibility Patterns: A Tale of Mistaken Identities.</title>
        <authorList>
            <person name="Fogelson S.B."/>
            <person name="Camus A.C."/>
            <person name="Lorenz W."/>
            <person name="Vasireddy R."/>
            <person name="Vasireddy S."/>
            <person name="Smith T."/>
            <person name="Brown-Elliott B.A."/>
            <person name="Wallace R.J.Jr."/>
            <person name="Hasan N.A."/>
            <person name="Reischl U."/>
            <person name="Sanchez S."/>
        </authorList>
    </citation>
    <scope>NUCLEOTIDE SEQUENCE [LARGE SCALE GENOMIC DNA]</scope>
    <source>
        <strain evidence="2 3">15515</strain>
    </source>
</reference>
<evidence type="ECO:0000256" key="1">
    <source>
        <dbReference type="SAM" id="MobiDB-lite"/>
    </source>
</evidence>
<dbReference type="Proteomes" id="UP000180043">
    <property type="component" value="Unassembled WGS sequence"/>
</dbReference>
<evidence type="ECO:0000313" key="3">
    <source>
        <dbReference type="Proteomes" id="UP000180043"/>
    </source>
</evidence>
<gene>
    <name evidence="2" type="ORF">BKG82_12545</name>
</gene>
<protein>
    <submittedName>
        <fullName evidence="2">Uncharacterized protein</fullName>
    </submittedName>
</protein>
<comment type="caution">
    <text evidence="2">The sequence shown here is derived from an EMBL/GenBank/DDBJ whole genome shotgun (WGS) entry which is preliminary data.</text>
</comment>
<sequence length="97" mass="11034">MKGLGQMGYADRLYALQLEFGRSSEARKLKTAQRFQEIRAEQTRQARERAAWEAGNAPSPAQEPPIATKDASAKRPATAGWDDEDSFWEFRGNRLKY</sequence>
<evidence type="ECO:0000313" key="2">
    <source>
        <dbReference type="EMBL" id="OHU58386.1"/>
    </source>
</evidence>
<proteinExistence type="predicted"/>
<name>A0A1S1LT60_MYCCH</name>
<dbReference type="AlphaFoldDB" id="A0A1S1LT60"/>
<accession>A0A1S1LT60</accession>
<dbReference type="EMBL" id="MLIQ01000013">
    <property type="protein sequence ID" value="OHU58386.1"/>
    <property type="molecule type" value="Genomic_DNA"/>
</dbReference>
<feature type="compositionally biased region" description="Basic and acidic residues" evidence="1">
    <location>
        <begin position="40"/>
        <end position="51"/>
    </location>
</feature>
<organism evidence="2 3">
    <name type="scientific">Mycobacteroides chelonae</name>
    <name type="common">Mycobacterium chelonae</name>
    <dbReference type="NCBI Taxonomy" id="1774"/>
    <lineage>
        <taxon>Bacteria</taxon>
        <taxon>Bacillati</taxon>
        <taxon>Actinomycetota</taxon>
        <taxon>Actinomycetes</taxon>
        <taxon>Mycobacteriales</taxon>
        <taxon>Mycobacteriaceae</taxon>
        <taxon>Mycobacteroides</taxon>
    </lineage>
</organism>
<dbReference type="RefSeq" id="WP_057969829.1">
    <property type="nucleotide sequence ID" value="NZ_MAEQ01000011.1"/>
</dbReference>
<feature type="region of interest" description="Disordered" evidence="1">
    <location>
        <begin position="40"/>
        <end position="80"/>
    </location>
</feature>